<name>A0A0B6YRL5_9EUPU</name>
<protein>
    <submittedName>
        <fullName evidence="2">Uncharacterized protein</fullName>
    </submittedName>
</protein>
<keyword evidence="1" id="KW-0812">Transmembrane</keyword>
<keyword evidence="1" id="KW-1133">Transmembrane helix</keyword>
<sequence>MMPPVNWTVMRNVVIFLAWTVTSFLCHFCGKAFLLVTAKIWLSNNDDLWRNLSYAASLTFVQIALCYMSVDVKHTKDGSSLNI</sequence>
<dbReference type="AlphaFoldDB" id="A0A0B6YRL5"/>
<feature type="non-terminal residue" evidence="2">
    <location>
        <position position="83"/>
    </location>
</feature>
<accession>A0A0B6YRL5</accession>
<proteinExistence type="predicted"/>
<gene>
    <name evidence="2" type="primary">ORF34517</name>
</gene>
<organism evidence="2">
    <name type="scientific">Arion vulgaris</name>
    <dbReference type="NCBI Taxonomy" id="1028688"/>
    <lineage>
        <taxon>Eukaryota</taxon>
        <taxon>Metazoa</taxon>
        <taxon>Spiralia</taxon>
        <taxon>Lophotrochozoa</taxon>
        <taxon>Mollusca</taxon>
        <taxon>Gastropoda</taxon>
        <taxon>Heterobranchia</taxon>
        <taxon>Euthyneura</taxon>
        <taxon>Panpulmonata</taxon>
        <taxon>Eupulmonata</taxon>
        <taxon>Stylommatophora</taxon>
        <taxon>Helicina</taxon>
        <taxon>Arionoidea</taxon>
        <taxon>Arionidae</taxon>
        <taxon>Arion</taxon>
    </lineage>
</organism>
<dbReference type="EMBL" id="HACG01012029">
    <property type="protein sequence ID" value="CEK58894.1"/>
    <property type="molecule type" value="Transcribed_RNA"/>
</dbReference>
<evidence type="ECO:0000256" key="1">
    <source>
        <dbReference type="SAM" id="Phobius"/>
    </source>
</evidence>
<feature type="transmembrane region" description="Helical" evidence="1">
    <location>
        <begin position="52"/>
        <end position="70"/>
    </location>
</feature>
<reference evidence="2" key="1">
    <citation type="submission" date="2014-12" db="EMBL/GenBank/DDBJ databases">
        <title>Insight into the proteome of Arion vulgaris.</title>
        <authorList>
            <person name="Aradska J."/>
            <person name="Bulat T."/>
            <person name="Smidak R."/>
            <person name="Sarate P."/>
            <person name="Gangsoo J."/>
            <person name="Sialana F."/>
            <person name="Bilban M."/>
            <person name="Lubec G."/>
        </authorList>
    </citation>
    <scope>NUCLEOTIDE SEQUENCE</scope>
    <source>
        <tissue evidence="2">Skin</tissue>
    </source>
</reference>
<keyword evidence="1" id="KW-0472">Membrane</keyword>
<evidence type="ECO:0000313" key="2">
    <source>
        <dbReference type="EMBL" id="CEK58894.1"/>
    </source>
</evidence>